<sequence length="44" mass="5109">MTNKKSKNKKNNKKHINHNPVIESVKANFGEPKAKIYDPNDFKI</sequence>
<gene>
    <name evidence="2" type="ORF">SAMN05443638_11216</name>
</gene>
<organism evidence="2 3">
    <name type="scientific">Clostridium fallax</name>
    <dbReference type="NCBI Taxonomy" id="1533"/>
    <lineage>
        <taxon>Bacteria</taxon>
        <taxon>Bacillati</taxon>
        <taxon>Bacillota</taxon>
        <taxon>Clostridia</taxon>
        <taxon>Eubacteriales</taxon>
        <taxon>Clostridiaceae</taxon>
        <taxon>Clostridium</taxon>
    </lineage>
</organism>
<name>A0A1M4WFK5_9CLOT</name>
<accession>A0A1M4WFK5</accession>
<evidence type="ECO:0000313" key="3">
    <source>
        <dbReference type="Proteomes" id="UP000184035"/>
    </source>
</evidence>
<dbReference type="NCBIfam" id="NF040908">
    <property type="entry name" value="CPC_1213_fam"/>
    <property type="match status" value="1"/>
</dbReference>
<feature type="compositionally biased region" description="Basic residues" evidence="1">
    <location>
        <begin position="1"/>
        <end position="17"/>
    </location>
</feature>
<dbReference type="RefSeq" id="WP_278337197.1">
    <property type="nucleotide sequence ID" value="NZ_FQVM01000012.1"/>
</dbReference>
<dbReference type="Proteomes" id="UP000184035">
    <property type="component" value="Unassembled WGS sequence"/>
</dbReference>
<keyword evidence="3" id="KW-1185">Reference proteome</keyword>
<dbReference type="AlphaFoldDB" id="A0A1M4WFK5"/>
<dbReference type="EMBL" id="FQVM01000012">
    <property type="protein sequence ID" value="SHE79853.1"/>
    <property type="molecule type" value="Genomic_DNA"/>
</dbReference>
<evidence type="ECO:0000313" key="2">
    <source>
        <dbReference type="EMBL" id="SHE79853.1"/>
    </source>
</evidence>
<dbReference type="InterPro" id="IPR053788">
    <property type="entry name" value="CPC_1213-like"/>
</dbReference>
<reference evidence="2 3" key="1">
    <citation type="submission" date="2016-11" db="EMBL/GenBank/DDBJ databases">
        <authorList>
            <person name="Jaros S."/>
            <person name="Januszkiewicz K."/>
            <person name="Wedrychowicz H."/>
        </authorList>
    </citation>
    <scope>NUCLEOTIDE SEQUENCE [LARGE SCALE GENOMIC DNA]</scope>
    <source>
        <strain evidence="2 3">DSM 2631</strain>
    </source>
</reference>
<proteinExistence type="predicted"/>
<evidence type="ECO:0000256" key="1">
    <source>
        <dbReference type="SAM" id="MobiDB-lite"/>
    </source>
</evidence>
<feature type="region of interest" description="Disordered" evidence="1">
    <location>
        <begin position="1"/>
        <end position="22"/>
    </location>
</feature>
<protein>
    <submittedName>
        <fullName evidence="2">Uncharacterized protein</fullName>
    </submittedName>
</protein>